<dbReference type="KEGG" id="sata:C5746_02820"/>
<sequence>MKQLSQLMGFSTAGTTKVVDRLCEAGLLERRASCSDRRVTYAALTPVGLSAAADASSAPAAALRRRVAAAGVVTKRFAALAADIALLDPAPGPCTTDPGPDCPGV</sequence>
<dbReference type="InterPro" id="IPR036390">
    <property type="entry name" value="WH_DNA-bd_sf"/>
</dbReference>
<dbReference type="AlphaFoldDB" id="A0A2Z5JQ70"/>
<evidence type="ECO:0000313" key="3">
    <source>
        <dbReference type="Proteomes" id="UP000252698"/>
    </source>
</evidence>
<dbReference type="GO" id="GO:0003700">
    <property type="term" value="F:DNA-binding transcription factor activity"/>
    <property type="evidence" value="ECO:0007669"/>
    <property type="project" value="InterPro"/>
</dbReference>
<evidence type="ECO:0000313" key="2">
    <source>
        <dbReference type="EMBL" id="AXE82556.1"/>
    </source>
</evidence>
<dbReference type="Pfam" id="PF12802">
    <property type="entry name" value="MarR_2"/>
    <property type="match status" value="1"/>
</dbReference>
<dbReference type="SUPFAM" id="SSF46785">
    <property type="entry name" value="Winged helix' DNA-binding domain"/>
    <property type="match status" value="1"/>
</dbReference>
<accession>A0A2Z5JQ70</accession>
<dbReference type="Proteomes" id="UP000252698">
    <property type="component" value="Chromosome"/>
</dbReference>
<organism evidence="2 3">
    <name type="scientific">Streptomyces atratus</name>
    <dbReference type="NCBI Taxonomy" id="1893"/>
    <lineage>
        <taxon>Bacteria</taxon>
        <taxon>Bacillati</taxon>
        <taxon>Actinomycetota</taxon>
        <taxon>Actinomycetes</taxon>
        <taxon>Kitasatosporales</taxon>
        <taxon>Streptomycetaceae</taxon>
        <taxon>Streptomyces</taxon>
    </lineage>
</organism>
<gene>
    <name evidence="2" type="ORF">C5746_02820</name>
</gene>
<dbReference type="InterPro" id="IPR000835">
    <property type="entry name" value="HTH_MarR-typ"/>
</dbReference>
<proteinExistence type="predicted"/>
<evidence type="ECO:0000259" key="1">
    <source>
        <dbReference type="Pfam" id="PF12802"/>
    </source>
</evidence>
<dbReference type="EMBL" id="CP027306">
    <property type="protein sequence ID" value="AXE82556.1"/>
    <property type="molecule type" value="Genomic_DNA"/>
</dbReference>
<name>A0A2Z5JQ70_STRAR</name>
<dbReference type="Gene3D" id="1.10.10.10">
    <property type="entry name" value="Winged helix-like DNA-binding domain superfamily/Winged helix DNA-binding domain"/>
    <property type="match status" value="1"/>
</dbReference>
<reference evidence="2 3" key="1">
    <citation type="journal article" date="2018" name="Front. Microbiol.">
        <title>Genome Sequencing of Streptomyces atratus SCSIOZH16 and Activation Production of Nocardamine via Metabolic Engineering.</title>
        <authorList>
            <person name="Li Y."/>
            <person name="Zhang C."/>
            <person name="Liu C."/>
            <person name="Ju J."/>
            <person name="Ma J."/>
        </authorList>
    </citation>
    <scope>NUCLEOTIDE SEQUENCE [LARGE SCALE GENOMIC DNA]</scope>
    <source>
        <strain evidence="2 3">SCSIO_ZH16</strain>
    </source>
</reference>
<dbReference type="InterPro" id="IPR036388">
    <property type="entry name" value="WH-like_DNA-bd_sf"/>
</dbReference>
<protein>
    <recommendedName>
        <fullName evidence="1">HTH marR-type domain-containing protein</fullName>
    </recommendedName>
</protein>
<feature type="domain" description="HTH marR-type" evidence="1">
    <location>
        <begin position="1"/>
        <end position="38"/>
    </location>
</feature>